<sequence>MTAEVARFIGGKIGRLSDCDQPLNPTVWGSFIRLRVAIEVSKPLPRALKIRIVWATSTL</sequence>
<reference evidence="1" key="2">
    <citation type="journal article" date="2024" name="Plant">
        <title>Genomic evolution and insights into agronomic trait innovations of Sesamum species.</title>
        <authorList>
            <person name="Miao H."/>
            <person name="Wang L."/>
            <person name="Qu L."/>
            <person name="Liu H."/>
            <person name="Sun Y."/>
            <person name="Le M."/>
            <person name="Wang Q."/>
            <person name="Wei S."/>
            <person name="Zheng Y."/>
            <person name="Lin W."/>
            <person name="Duan Y."/>
            <person name="Cao H."/>
            <person name="Xiong S."/>
            <person name="Wang X."/>
            <person name="Wei L."/>
            <person name="Li C."/>
            <person name="Ma Q."/>
            <person name="Ju M."/>
            <person name="Zhao R."/>
            <person name="Li G."/>
            <person name="Mu C."/>
            <person name="Tian Q."/>
            <person name="Mei H."/>
            <person name="Zhang T."/>
            <person name="Gao T."/>
            <person name="Zhang H."/>
        </authorList>
    </citation>
    <scope>NUCLEOTIDE SEQUENCE</scope>
    <source>
        <strain evidence="1">G02</strain>
    </source>
</reference>
<evidence type="ECO:0000313" key="1">
    <source>
        <dbReference type="EMBL" id="KAL0303120.1"/>
    </source>
</evidence>
<organism evidence="1">
    <name type="scientific">Sesamum radiatum</name>
    <name type="common">Black benniseed</name>
    <dbReference type="NCBI Taxonomy" id="300843"/>
    <lineage>
        <taxon>Eukaryota</taxon>
        <taxon>Viridiplantae</taxon>
        <taxon>Streptophyta</taxon>
        <taxon>Embryophyta</taxon>
        <taxon>Tracheophyta</taxon>
        <taxon>Spermatophyta</taxon>
        <taxon>Magnoliopsida</taxon>
        <taxon>eudicotyledons</taxon>
        <taxon>Gunneridae</taxon>
        <taxon>Pentapetalae</taxon>
        <taxon>asterids</taxon>
        <taxon>lamiids</taxon>
        <taxon>Lamiales</taxon>
        <taxon>Pedaliaceae</taxon>
        <taxon>Sesamum</taxon>
    </lineage>
</organism>
<protein>
    <submittedName>
        <fullName evidence="1">Uncharacterized protein</fullName>
    </submittedName>
</protein>
<reference evidence="1" key="1">
    <citation type="submission" date="2020-06" db="EMBL/GenBank/DDBJ databases">
        <authorList>
            <person name="Li T."/>
            <person name="Hu X."/>
            <person name="Zhang T."/>
            <person name="Song X."/>
            <person name="Zhang H."/>
            <person name="Dai N."/>
            <person name="Sheng W."/>
            <person name="Hou X."/>
            <person name="Wei L."/>
        </authorList>
    </citation>
    <scope>NUCLEOTIDE SEQUENCE</scope>
    <source>
        <strain evidence="1">G02</strain>
        <tissue evidence="1">Leaf</tissue>
    </source>
</reference>
<name>A0AAW2K8T6_SESRA</name>
<proteinExistence type="predicted"/>
<comment type="caution">
    <text evidence="1">The sequence shown here is derived from an EMBL/GenBank/DDBJ whole genome shotgun (WGS) entry which is preliminary data.</text>
</comment>
<dbReference type="AlphaFoldDB" id="A0AAW2K8T6"/>
<accession>A0AAW2K8T6</accession>
<dbReference type="EMBL" id="JACGWJ010000029">
    <property type="protein sequence ID" value="KAL0303120.1"/>
    <property type="molecule type" value="Genomic_DNA"/>
</dbReference>
<gene>
    <name evidence="1" type="ORF">Sradi_6180100</name>
</gene>